<reference evidence="1 2" key="1">
    <citation type="submission" date="2016-08" db="EMBL/GenBank/DDBJ databases">
        <title>Genomes of anaerobic fungi encode conserved fungal cellulosomes for biomass hydrolysis.</title>
        <authorList>
            <consortium name="DOE Joint Genome Institute"/>
            <person name="Haitjema C.H."/>
            <person name="Gilmore S.P."/>
            <person name="Henske J.K."/>
            <person name="Solomon K.V."/>
            <person name="De Groot R."/>
            <person name="Kuo A."/>
            <person name="Mondo S.J."/>
            <person name="Salamov A.A."/>
            <person name="Labutti K."/>
            <person name="Zhao Z."/>
            <person name="Chiniquy J."/>
            <person name="Barry K."/>
            <person name="Brewer H.M."/>
            <person name="Purvine S.O."/>
            <person name="Wright A.T."/>
            <person name="Boxma B."/>
            <person name="Van Alen T."/>
            <person name="Hackstein J.H."/>
            <person name="Baker S.E."/>
            <person name="Grigoriev I.V."/>
            <person name="O'Malley M.A."/>
        </authorList>
    </citation>
    <scope>NUCLEOTIDE SEQUENCE [LARGE SCALE GENOMIC DNA]</scope>
    <source>
        <strain evidence="2">finn</strain>
    </source>
</reference>
<accession>A0A1Y1V869</accession>
<gene>
    <name evidence="1" type="ORF">BCR36DRAFT_68928</name>
</gene>
<dbReference type="AlphaFoldDB" id="A0A1Y1V869"/>
<organism evidence="1 2">
    <name type="scientific">Piromyces finnis</name>
    <dbReference type="NCBI Taxonomy" id="1754191"/>
    <lineage>
        <taxon>Eukaryota</taxon>
        <taxon>Fungi</taxon>
        <taxon>Fungi incertae sedis</taxon>
        <taxon>Chytridiomycota</taxon>
        <taxon>Chytridiomycota incertae sedis</taxon>
        <taxon>Neocallimastigomycetes</taxon>
        <taxon>Neocallimastigales</taxon>
        <taxon>Neocallimastigaceae</taxon>
        <taxon>Piromyces</taxon>
    </lineage>
</organism>
<keyword evidence="2" id="KW-1185">Reference proteome</keyword>
<protein>
    <recommendedName>
        <fullName evidence="3">LSM domain-containing protein</fullName>
    </recommendedName>
</protein>
<evidence type="ECO:0008006" key="3">
    <source>
        <dbReference type="Google" id="ProtNLM"/>
    </source>
</evidence>
<dbReference type="OrthoDB" id="1057137at2759"/>
<dbReference type="SUPFAM" id="SSF50182">
    <property type="entry name" value="Sm-like ribonucleoproteins"/>
    <property type="match status" value="1"/>
</dbReference>
<reference evidence="1 2" key="2">
    <citation type="submission" date="2016-08" db="EMBL/GenBank/DDBJ databases">
        <title>Pervasive Adenine N6-methylation of Active Genes in Fungi.</title>
        <authorList>
            <consortium name="DOE Joint Genome Institute"/>
            <person name="Mondo S.J."/>
            <person name="Dannebaum R.O."/>
            <person name="Kuo R.C."/>
            <person name="Labutti K."/>
            <person name="Haridas S."/>
            <person name="Kuo A."/>
            <person name="Salamov A."/>
            <person name="Ahrendt S.R."/>
            <person name="Lipzen A."/>
            <person name="Sullivan W."/>
            <person name="Andreopoulos W.B."/>
            <person name="Clum A."/>
            <person name="Lindquist E."/>
            <person name="Daum C."/>
            <person name="Ramamoorthy G.K."/>
            <person name="Gryganskyi A."/>
            <person name="Culley D."/>
            <person name="Magnuson J.K."/>
            <person name="James T.Y."/>
            <person name="O'Malley M.A."/>
            <person name="Stajich J.E."/>
            <person name="Spatafora J.W."/>
            <person name="Visel A."/>
            <person name="Grigoriev I.V."/>
        </authorList>
    </citation>
    <scope>NUCLEOTIDE SEQUENCE [LARGE SCALE GENOMIC DNA]</scope>
    <source>
        <strain evidence="2">finn</strain>
    </source>
</reference>
<name>A0A1Y1V869_9FUNG</name>
<evidence type="ECO:0000313" key="1">
    <source>
        <dbReference type="EMBL" id="ORX49368.1"/>
    </source>
</evidence>
<sequence length="142" mass="16734">MQNQLAMSELSLLHSQFPHLAQWVKLKLENGEEVEGQIFTYDKISNVVVLQQKCKPENGVEIPGTHPKYNFRIVKISYIKEISIPSTEKKQLLLKMKKAMIYQRLMKKLNPIVQSQRMILKIYLIHLHQQKQKKIIMKLLIL</sequence>
<evidence type="ECO:0000313" key="2">
    <source>
        <dbReference type="Proteomes" id="UP000193719"/>
    </source>
</evidence>
<dbReference type="Proteomes" id="UP000193719">
    <property type="component" value="Unassembled WGS sequence"/>
</dbReference>
<dbReference type="EMBL" id="MCFH01000024">
    <property type="protein sequence ID" value="ORX49368.1"/>
    <property type="molecule type" value="Genomic_DNA"/>
</dbReference>
<proteinExistence type="predicted"/>
<comment type="caution">
    <text evidence="1">The sequence shown here is derived from an EMBL/GenBank/DDBJ whole genome shotgun (WGS) entry which is preliminary data.</text>
</comment>
<dbReference type="InterPro" id="IPR010920">
    <property type="entry name" value="LSM_dom_sf"/>
</dbReference>
<dbReference type="STRING" id="1754191.A0A1Y1V869"/>